<dbReference type="AlphaFoldDB" id="K1JY82"/>
<name>K1JY82_9BURK</name>
<accession>K1JY82</accession>
<organism evidence="1 2">
    <name type="scientific">Sutterella wadsworthensis 2_1_59BFAA</name>
    <dbReference type="NCBI Taxonomy" id="742823"/>
    <lineage>
        <taxon>Bacteria</taxon>
        <taxon>Pseudomonadati</taxon>
        <taxon>Pseudomonadota</taxon>
        <taxon>Betaproteobacteria</taxon>
        <taxon>Burkholderiales</taxon>
        <taxon>Sutterellaceae</taxon>
        <taxon>Sutterella</taxon>
    </lineage>
</organism>
<proteinExistence type="predicted"/>
<dbReference type="Proteomes" id="UP000005835">
    <property type="component" value="Unassembled WGS sequence"/>
</dbReference>
<evidence type="ECO:0008006" key="3">
    <source>
        <dbReference type="Google" id="ProtNLM"/>
    </source>
</evidence>
<dbReference type="PATRIC" id="fig|742823.3.peg.848"/>
<dbReference type="InterPro" id="IPR018490">
    <property type="entry name" value="cNMP-bd_dom_sf"/>
</dbReference>
<gene>
    <name evidence="1" type="ORF">HMPREF9465_00841</name>
</gene>
<dbReference type="STRING" id="742823.HMPREF9465_00841"/>
<dbReference type="eggNOG" id="COG0664">
    <property type="taxonomic scope" value="Bacteria"/>
</dbReference>
<sequence length="233" mass="25689">MSDFRYAPIYGRNPWLMVEDADEVADFFRNSGTPFVSHRRDIVHFGSQPHVYWIESGLVASSATTDVDKVRWIGLFSRRTLLGSVRAIGHGKAAMTLMATAVTDVSGFAIPLELYARWVSENPERERAMLLNCIAKSECQVEGDLVNDLCSVDDRVEIAVAVLFRAAGITEAQLPAALPWDIPVSDIASLVHAERAMTSRAVGRMVSSGLLERSGRTFVLKAVPPAARLWWDA</sequence>
<dbReference type="InterPro" id="IPR014710">
    <property type="entry name" value="RmlC-like_jellyroll"/>
</dbReference>
<dbReference type="EMBL" id="ADMG01000020">
    <property type="protein sequence ID" value="EKB31573.1"/>
    <property type="molecule type" value="Genomic_DNA"/>
</dbReference>
<dbReference type="SUPFAM" id="SSF51206">
    <property type="entry name" value="cAMP-binding domain-like"/>
    <property type="match status" value="1"/>
</dbReference>
<comment type="caution">
    <text evidence="1">The sequence shown here is derived from an EMBL/GenBank/DDBJ whole genome shotgun (WGS) entry which is preliminary data.</text>
</comment>
<dbReference type="HOGENOM" id="CLU_1189421_0_0_4"/>
<dbReference type="Gene3D" id="2.60.120.10">
    <property type="entry name" value="Jelly Rolls"/>
    <property type="match status" value="1"/>
</dbReference>
<reference evidence="1 2" key="1">
    <citation type="submission" date="2012-05" db="EMBL/GenBank/DDBJ databases">
        <title>The Genome Sequence of Sutterella wadsworthensis 2_1_59BFAA.</title>
        <authorList>
            <consortium name="The Broad Institute Genome Sequencing Platform"/>
            <person name="Earl A."/>
            <person name="Ward D."/>
            <person name="Feldgarden M."/>
            <person name="Gevers D."/>
            <person name="Daigneault M."/>
            <person name="Strauss J."/>
            <person name="Allen-Vercoe E."/>
            <person name="Walker B."/>
            <person name="Young S.K."/>
            <person name="Zeng Q."/>
            <person name="Gargeya S."/>
            <person name="Fitzgerald M."/>
            <person name="Haas B."/>
            <person name="Abouelleil A."/>
            <person name="Alvarado L."/>
            <person name="Arachchi H.M."/>
            <person name="Berlin A.M."/>
            <person name="Chapman S.B."/>
            <person name="Goldberg J."/>
            <person name="Griggs A."/>
            <person name="Gujja S."/>
            <person name="Hansen M."/>
            <person name="Howarth C."/>
            <person name="Imamovic A."/>
            <person name="Larimer J."/>
            <person name="McCowen C."/>
            <person name="Montmayeur A."/>
            <person name="Murphy C."/>
            <person name="Neiman D."/>
            <person name="Pearson M."/>
            <person name="Priest M."/>
            <person name="Roberts A."/>
            <person name="Saif S."/>
            <person name="Shea T."/>
            <person name="Sisk P."/>
            <person name="Sykes S."/>
            <person name="Wortman J."/>
            <person name="Nusbaum C."/>
            <person name="Birren B."/>
        </authorList>
    </citation>
    <scope>NUCLEOTIDE SEQUENCE [LARGE SCALE GENOMIC DNA]</scope>
    <source>
        <strain evidence="1 2">2_1_59BFAA</strain>
    </source>
</reference>
<evidence type="ECO:0000313" key="2">
    <source>
        <dbReference type="Proteomes" id="UP000005835"/>
    </source>
</evidence>
<dbReference type="RefSeq" id="WP_005434452.1">
    <property type="nucleotide sequence ID" value="NZ_JH815515.1"/>
</dbReference>
<protein>
    <recommendedName>
        <fullName evidence="3">Cyclic nucleotide-binding domain-containing protein</fullName>
    </recommendedName>
</protein>
<keyword evidence="2" id="KW-1185">Reference proteome</keyword>
<evidence type="ECO:0000313" key="1">
    <source>
        <dbReference type="EMBL" id="EKB31573.1"/>
    </source>
</evidence>